<evidence type="ECO:0000259" key="3">
    <source>
        <dbReference type="Pfam" id="PF16344"/>
    </source>
</evidence>
<feature type="domain" description="FecR protein" evidence="2">
    <location>
        <begin position="120"/>
        <end position="209"/>
    </location>
</feature>
<feature type="transmembrane region" description="Helical" evidence="1">
    <location>
        <begin position="79"/>
        <end position="98"/>
    </location>
</feature>
<keyword evidence="1" id="KW-0812">Transmembrane</keyword>
<dbReference type="InterPro" id="IPR032508">
    <property type="entry name" value="FecR_C"/>
</dbReference>
<proteinExistence type="predicted"/>
<dbReference type="PANTHER" id="PTHR30273:SF2">
    <property type="entry name" value="PROTEIN FECR"/>
    <property type="match status" value="1"/>
</dbReference>
<evidence type="ECO:0000313" key="4">
    <source>
        <dbReference type="EMBL" id="MCZ2475916.1"/>
    </source>
</evidence>
<gene>
    <name evidence="4" type="ORF">G9H61_10685</name>
</gene>
<feature type="domain" description="Protein FecR C-terminal" evidence="3">
    <location>
        <begin position="262"/>
        <end position="330"/>
    </location>
</feature>
<dbReference type="InterPro" id="IPR012373">
    <property type="entry name" value="Ferrdict_sens_TM"/>
</dbReference>
<dbReference type="Proteomes" id="UP001321186">
    <property type="component" value="Unassembled WGS sequence"/>
</dbReference>
<reference evidence="4 5" key="1">
    <citation type="submission" date="2020-03" db="EMBL/GenBank/DDBJ databases">
        <authorList>
            <person name="Pitt A."/>
            <person name="Hahn M.W."/>
        </authorList>
    </citation>
    <scope>NUCLEOTIDE SEQUENCE [LARGE SCALE GENOMIC DNA]</scope>
    <source>
        <strain evidence="4 5">5A-MARBSE</strain>
    </source>
</reference>
<sequence>MKTHEFDHLLHKYEEGNCTPEEKALLESITSDSLNIHADLNHLFDEHTIQEEEDRLWNKMSATILPKENNFRFIHLSGILKISLAASLFLILSISIYLKYPELFQNSVLESNGLETRNSSNNNQKLQLPDGSTVILEKNSSLLVSEDFGKLNRTVFLKGKGYFKVARNEKKPFLVRTGDLVTEVLGTSFKVGLDNRTKSIEVAVLSGKVSVYLKSKDESLRKLNGVVLTPNLKAVYNVENQTIQESIVEEPILIVPGLQKSDFIFDEIQFGALKDRFKYYYGVDIIFVNKEIEKCLFTGDLWGLNLYKQLELACSSVNAKFEIRGSTIFINGKSCN</sequence>
<evidence type="ECO:0000313" key="5">
    <source>
        <dbReference type="Proteomes" id="UP001321186"/>
    </source>
</evidence>
<accession>A0ABT4JK34</accession>
<dbReference type="Pfam" id="PF16344">
    <property type="entry name" value="FecR_C"/>
    <property type="match status" value="1"/>
</dbReference>
<keyword evidence="5" id="KW-1185">Reference proteome</keyword>
<evidence type="ECO:0000259" key="2">
    <source>
        <dbReference type="Pfam" id="PF04773"/>
    </source>
</evidence>
<comment type="caution">
    <text evidence="4">The sequence shown here is derived from an EMBL/GenBank/DDBJ whole genome shotgun (WGS) entry which is preliminary data.</text>
</comment>
<dbReference type="EMBL" id="JAANOH010000004">
    <property type="protein sequence ID" value="MCZ2475916.1"/>
    <property type="molecule type" value="Genomic_DNA"/>
</dbReference>
<keyword evidence="1" id="KW-1133">Transmembrane helix</keyword>
<dbReference type="Gene3D" id="2.60.120.1440">
    <property type="match status" value="1"/>
</dbReference>
<dbReference type="PANTHER" id="PTHR30273">
    <property type="entry name" value="PERIPLASMIC SIGNAL SENSOR AND SIGMA FACTOR ACTIVATOR FECR-RELATED"/>
    <property type="match status" value="1"/>
</dbReference>
<name>A0ABT4JK34_9BACT</name>
<dbReference type="Pfam" id="PF04773">
    <property type="entry name" value="FecR"/>
    <property type="match status" value="1"/>
</dbReference>
<dbReference type="InterPro" id="IPR006860">
    <property type="entry name" value="FecR"/>
</dbReference>
<dbReference type="RefSeq" id="WP_269010513.1">
    <property type="nucleotide sequence ID" value="NZ_JAANOH010000004.1"/>
</dbReference>
<keyword evidence="1" id="KW-0472">Membrane</keyword>
<organism evidence="4 5">
    <name type="scientific">Aquirufa ecclesiirivi</name>
    <dbReference type="NCBI Taxonomy" id="2715124"/>
    <lineage>
        <taxon>Bacteria</taxon>
        <taxon>Pseudomonadati</taxon>
        <taxon>Bacteroidota</taxon>
        <taxon>Cytophagia</taxon>
        <taxon>Cytophagales</taxon>
        <taxon>Flectobacillaceae</taxon>
        <taxon>Aquirufa</taxon>
    </lineage>
</organism>
<dbReference type="PIRSF" id="PIRSF018266">
    <property type="entry name" value="FecR"/>
    <property type="match status" value="1"/>
</dbReference>
<dbReference type="Gene3D" id="3.55.50.30">
    <property type="match status" value="1"/>
</dbReference>
<evidence type="ECO:0000256" key="1">
    <source>
        <dbReference type="SAM" id="Phobius"/>
    </source>
</evidence>
<protein>
    <submittedName>
        <fullName evidence="4">FecR family protein</fullName>
    </submittedName>
</protein>